<reference evidence="4 5" key="1">
    <citation type="submission" date="2019-07" db="EMBL/GenBank/DDBJ databases">
        <title>Insights of Desulfuromonas acetexigens electromicrobiology.</title>
        <authorList>
            <person name="Katuri K."/>
            <person name="Sapireddy V."/>
            <person name="Shaw D.R."/>
            <person name="Saikaly P."/>
        </authorList>
    </citation>
    <scope>NUCLEOTIDE SEQUENCE [LARGE SCALE GENOMIC DNA]</scope>
    <source>
        <strain evidence="4 5">2873</strain>
    </source>
</reference>
<dbReference type="Pfam" id="PF08450">
    <property type="entry name" value="SGL"/>
    <property type="match status" value="1"/>
</dbReference>
<dbReference type="PANTHER" id="PTHR24104:SF25">
    <property type="entry name" value="PROTEIN LIN-41"/>
    <property type="match status" value="1"/>
</dbReference>
<dbReference type="GO" id="GO:0008270">
    <property type="term" value="F:zinc ion binding"/>
    <property type="evidence" value="ECO:0007669"/>
    <property type="project" value="UniProtKB-KW"/>
</dbReference>
<dbReference type="CDD" id="cd14962">
    <property type="entry name" value="NHL_like_6"/>
    <property type="match status" value="1"/>
</dbReference>
<organism evidence="4 5">
    <name type="scientific">Trichloromonas acetexigens</name>
    <dbReference type="NCBI Taxonomy" id="38815"/>
    <lineage>
        <taxon>Bacteria</taxon>
        <taxon>Pseudomonadati</taxon>
        <taxon>Thermodesulfobacteriota</taxon>
        <taxon>Desulfuromonadia</taxon>
        <taxon>Desulfuromonadales</taxon>
        <taxon>Trichloromonadaceae</taxon>
        <taxon>Trichloromonas</taxon>
    </lineage>
</organism>
<evidence type="ECO:0000256" key="2">
    <source>
        <dbReference type="PROSITE-ProRule" id="PRU00504"/>
    </source>
</evidence>
<dbReference type="InterPro" id="IPR011042">
    <property type="entry name" value="6-blade_b-propeller_TolB-like"/>
</dbReference>
<dbReference type="InterPro" id="IPR013658">
    <property type="entry name" value="SGL"/>
</dbReference>
<proteinExistence type="predicted"/>
<feature type="repeat" description="NHL" evidence="2">
    <location>
        <begin position="315"/>
        <end position="354"/>
    </location>
</feature>
<dbReference type="Proteomes" id="UP000317155">
    <property type="component" value="Unassembled WGS sequence"/>
</dbReference>
<protein>
    <submittedName>
        <fullName evidence="4">6-bladed beta-propeller</fullName>
    </submittedName>
</protein>
<sequence>MDGCLARALSGQEANALMSTLVRLLLIFCLAFSAGCAARGGEGLFDSDPAQSIVWPLPPDTPRIRYFRTITGPEDFRREGRPSRLMRWVVGEGEAELPLRAPYGVTADGEGRVWAADPEAHAVHVFDLAERQVDYLLTAGEQMLVSPVGVAYDRERKRLYVSDTGLNQVFVLDRKGRLLGTRAPGEGFSRPAGMALDSSGQLYVADALAGRIEVFSPEGEHLSGFGEGTLYRPANLAVDPAGQVYVVDSLNFRIVVFTPEGEVRATIGAIGDGPGSFARPRGVAVDSQGHIYVSDAAFDNVQIFDMAGNLLLFWGGAGKEPGKFNMPAGLFFDGEDRLYVADMYNRRIQIFEYLPQP</sequence>
<accession>A0A550J8N0</accession>
<name>A0A550J8N0_9BACT</name>
<evidence type="ECO:0000313" key="4">
    <source>
        <dbReference type="EMBL" id="TRO79483.1"/>
    </source>
</evidence>
<comment type="caution">
    <text evidence="4">The sequence shown here is derived from an EMBL/GenBank/DDBJ whole genome shotgun (WGS) entry which is preliminary data.</text>
</comment>
<dbReference type="PROSITE" id="PS51125">
    <property type="entry name" value="NHL"/>
    <property type="match status" value="4"/>
</dbReference>
<dbReference type="SUPFAM" id="SSF101898">
    <property type="entry name" value="NHL repeat"/>
    <property type="match status" value="1"/>
</dbReference>
<dbReference type="InterPro" id="IPR001258">
    <property type="entry name" value="NHL_repeat"/>
</dbReference>
<dbReference type="PANTHER" id="PTHR24104">
    <property type="entry name" value="E3 UBIQUITIN-PROTEIN LIGASE NHLRC1-RELATED"/>
    <property type="match status" value="1"/>
</dbReference>
<feature type="repeat" description="NHL" evidence="2">
    <location>
        <begin position="176"/>
        <end position="218"/>
    </location>
</feature>
<keyword evidence="5" id="KW-1185">Reference proteome</keyword>
<feature type="domain" description="SMP-30/Gluconolactonase/LRE-like region" evidence="3">
    <location>
        <begin position="145"/>
        <end position="222"/>
    </location>
</feature>
<feature type="repeat" description="NHL" evidence="2">
    <location>
        <begin position="224"/>
        <end position="260"/>
    </location>
</feature>
<gene>
    <name evidence="4" type="ORF">FL622_13120</name>
</gene>
<keyword evidence="1" id="KW-0677">Repeat</keyword>
<dbReference type="Pfam" id="PF17170">
    <property type="entry name" value="DUF5128"/>
    <property type="match status" value="1"/>
</dbReference>
<evidence type="ECO:0000259" key="3">
    <source>
        <dbReference type="Pfam" id="PF08450"/>
    </source>
</evidence>
<dbReference type="EMBL" id="VJVV01000010">
    <property type="protein sequence ID" value="TRO79483.1"/>
    <property type="molecule type" value="Genomic_DNA"/>
</dbReference>
<dbReference type="AlphaFoldDB" id="A0A550J8N0"/>
<dbReference type="InterPro" id="IPR050952">
    <property type="entry name" value="TRIM-NHL_E3_ligases"/>
</dbReference>
<evidence type="ECO:0000256" key="1">
    <source>
        <dbReference type="ARBA" id="ARBA00022737"/>
    </source>
</evidence>
<dbReference type="OrthoDB" id="9774579at2"/>
<feature type="repeat" description="NHL" evidence="2">
    <location>
        <begin position="267"/>
        <end position="307"/>
    </location>
</feature>
<evidence type="ECO:0000313" key="5">
    <source>
        <dbReference type="Proteomes" id="UP000317155"/>
    </source>
</evidence>
<dbReference type="Gene3D" id="2.120.10.30">
    <property type="entry name" value="TolB, C-terminal domain"/>
    <property type="match status" value="2"/>
</dbReference>